<dbReference type="HOGENOM" id="CLU_1954778_0_0_2"/>
<evidence type="ECO:0000313" key="1">
    <source>
        <dbReference type="EMBL" id="ABL79242.1"/>
    </source>
</evidence>
<keyword evidence="1" id="KW-0614">Plasmid</keyword>
<organism evidence="1 2">
    <name type="scientific">Thermofilum pendens (strain DSM 2475 / Hrk 5)</name>
    <dbReference type="NCBI Taxonomy" id="368408"/>
    <lineage>
        <taxon>Archaea</taxon>
        <taxon>Thermoproteota</taxon>
        <taxon>Thermoprotei</taxon>
        <taxon>Thermofilales</taxon>
        <taxon>Thermofilaceae</taxon>
        <taxon>Thermofilum</taxon>
    </lineage>
</organism>
<reference evidence="2" key="1">
    <citation type="journal article" date="2008" name="J. Bacteriol.">
        <title>Genome sequence of Thermofilum pendens reveals an exceptional loss of biosynthetic pathways without genome reduction.</title>
        <authorList>
            <person name="Anderson I."/>
            <person name="Rodriguez J."/>
            <person name="Susanti D."/>
            <person name="Porat I."/>
            <person name="Reich C."/>
            <person name="Ulrich L.E."/>
            <person name="Elkins J.G."/>
            <person name="Mavromatis K."/>
            <person name="Lykidis A."/>
            <person name="Kim E."/>
            <person name="Thompson L.S."/>
            <person name="Nolan M."/>
            <person name="Land M."/>
            <person name="Copeland A."/>
            <person name="Lapidus A."/>
            <person name="Lucas S."/>
            <person name="Detter C."/>
            <person name="Zhulin I.B."/>
            <person name="Olsen G.J."/>
            <person name="Whitman W."/>
            <person name="Mukhopadhyay B."/>
            <person name="Bristow J."/>
            <person name="Kyrpides N."/>
        </authorList>
    </citation>
    <scope>NUCLEOTIDE SEQUENCE [LARGE SCALE GENOMIC DNA]</scope>
    <source>
        <strain evidence="2">DSM 2475 / Hrk 5</strain>
        <plasmid evidence="2">pTPEN01</plasmid>
    </source>
</reference>
<geneLocation type="plasmid" evidence="1 2">
    <name>pTPEN01</name>
</geneLocation>
<keyword evidence="2" id="KW-1185">Reference proteome</keyword>
<protein>
    <submittedName>
        <fullName evidence="1">Uncharacterized protein</fullName>
    </submittedName>
</protein>
<proteinExistence type="predicted"/>
<accession>A1S1B2</accession>
<dbReference type="KEGG" id="tpe:Tpen_1847"/>
<dbReference type="EMBL" id="CP000506">
    <property type="protein sequence ID" value="ABL79242.1"/>
    <property type="molecule type" value="Genomic_DNA"/>
</dbReference>
<dbReference type="AlphaFoldDB" id="A1S1B2"/>
<evidence type="ECO:0000313" key="2">
    <source>
        <dbReference type="Proteomes" id="UP000000641"/>
    </source>
</evidence>
<dbReference type="EnsemblBacteria" id="ABL79242">
    <property type="protein sequence ID" value="ABL79242"/>
    <property type="gene ID" value="Tpen_1847"/>
</dbReference>
<name>A1S1B2_THEPD</name>
<dbReference type="Proteomes" id="UP000000641">
    <property type="component" value="Plasmid pTPEN01"/>
</dbReference>
<sequence length="128" mass="14455">MKCPRGEAYVEPEHVSVTVRRDNTVTEQAFFRSEDGWLLKVAGDRLFNADTSLSDVLSSIGLYDEPREALESMGFDVDEVEPVVTRVESVESPEELYGMARRAYNKWRSSKAYVESGELAFTLPRGEV</sequence>
<gene>
    <name evidence="1" type="ordered locus">Tpen_1847</name>
</gene>